<feature type="compositionally biased region" description="Low complexity" evidence="1">
    <location>
        <begin position="104"/>
        <end position="121"/>
    </location>
</feature>
<evidence type="ECO:0000313" key="3">
    <source>
        <dbReference type="Proteomes" id="UP000095767"/>
    </source>
</evidence>
<feature type="region of interest" description="Disordered" evidence="1">
    <location>
        <begin position="102"/>
        <end position="126"/>
    </location>
</feature>
<dbReference type="Proteomes" id="UP000095767">
    <property type="component" value="Unassembled WGS sequence"/>
</dbReference>
<dbReference type="STRING" id="888268.A0A1E5UIF2"/>
<feature type="compositionally biased region" description="Low complexity" evidence="1">
    <location>
        <begin position="236"/>
        <end position="259"/>
    </location>
</feature>
<sequence>MDPAGAPWCDPRRGYGGYGYGVGSAAQAPSMRRQPQLQQPASRPDAAAVAGGGVLKRSLGEVERWQQALYLRAVRQRVAAQAQAAHHHPPIDIGAVLDGPASRGSGFSGPSSTLSSLTTASRMATPPPVPVQQLLRRQMVAAPSAPPRAAQAVGWGPVARPATAREMALLQELERQLLGDDEEAEATGSACGSTVTSAAWGNTMQELPSITAAPLPSLPMASATNKNYNTVPISRSPTDSASSSTASSTASSSPPTSTASSWQLLSEAAAAVADGNRAAAAAHLAVLKTCLLYTSRCV</sequence>
<feature type="region of interest" description="Disordered" evidence="1">
    <location>
        <begin position="229"/>
        <end position="259"/>
    </location>
</feature>
<keyword evidence="3" id="KW-1185">Reference proteome</keyword>
<evidence type="ECO:0000256" key="1">
    <source>
        <dbReference type="SAM" id="MobiDB-lite"/>
    </source>
</evidence>
<dbReference type="EMBL" id="LWDX02076370">
    <property type="protein sequence ID" value="OEL12649.1"/>
    <property type="molecule type" value="Genomic_DNA"/>
</dbReference>
<proteinExistence type="predicted"/>
<evidence type="ECO:0000313" key="2">
    <source>
        <dbReference type="EMBL" id="OEL12649.1"/>
    </source>
</evidence>
<name>A0A1E5UIF2_9POAL</name>
<comment type="caution">
    <text evidence="2">The sequence shown here is derived from an EMBL/GenBank/DDBJ whole genome shotgun (WGS) entry which is preliminary data.</text>
</comment>
<reference evidence="2 3" key="1">
    <citation type="submission" date="2016-09" db="EMBL/GenBank/DDBJ databases">
        <title>The draft genome of Dichanthelium oligosanthes: A C3 panicoid grass species.</title>
        <authorList>
            <person name="Studer A.J."/>
            <person name="Schnable J.C."/>
            <person name="Brutnell T.P."/>
        </authorList>
    </citation>
    <scope>NUCLEOTIDE SEQUENCE [LARGE SCALE GENOMIC DNA]</scope>
    <source>
        <strain evidence="3">cv. Kellogg 1175</strain>
        <tissue evidence="2">Leaf</tissue>
    </source>
</reference>
<accession>A0A1E5UIF2</accession>
<organism evidence="2 3">
    <name type="scientific">Dichanthelium oligosanthes</name>
    <dbReference type="NCBI Taxonomy" id="888268"/>
    <lineage>
        <taxon>Eukaryota</taxon>
        <taxon>Viridiplantae</taxon>
        <taxon>Streptophyta</taxon>
        <taxon>Embryophyta</taxon>
        <taxon>Tracheophyta</taxon>
        <taxon>Spermatophyta</taxon>
        <taxon>Magnoliopsida</taxon>
        <taxon>Liliopsida</taxon>
        <taxon>Poales</taxon>
        <taxon>Poaceae</taxon>
        <taxon>PACMAD clade</taxon>
        <taxon>Panicoideae</taxon>
        <taxon>Panicodae</taxon>
        <taxon>Paniceae</taxon>
        <taxon>Dichantheliinae</taxon>
        <taxon>Dichanthelium</taxon>
    </lineage>
</organism>
<feature type="region of interest" description="Disordered" evidence="1">
    <location>
        <begin position="20"/>
        <end position="50"/>
    </location>
</feature>
<dbReference type="AlphaFoldDB" id="A0A1E5UIF2"/>
<protein>
    <submittedName>
        <fullName evidence="2">Uncharacterized protein</fullName>
    </submittedName>
</protein>
<gene>
    <name evidence="2" type="ORF">BAE44_0026333</name>
</gene>